<feature type="signal peptide" evidence="1">
    <location>
        <begin position="1"/>
        <end position="21"/>
    </location>
</feature>
<dbReference type="EMBL" id="JAKFFV010000008">
    <property type="protein sequence ID" value="MCF2499561.1"/>
    <property type="molecule type" value="Genomic_DNA"/>
</dbReference>
<gene>
    <name evidence="2" type="ORF">L0661_14670</name>
</gene>
<keyword evidence="1" id="KW-0732">Signal</keyword>
<accession>A0A9X1QDY5</accession>
<evidence type="ECO:0000313" key="2">
    <source>
        <dbReference type="EMBL" id="MCF2499561.1"/>
    </source>
</evidence>
<dbReference type="Proteomes" id="UP001139411">
    <property type="component" value="Unassembled WGS sequence"/>
</dbReference>
<dbReference type="AlphaFoldDB" id="A0A9X1QDY5"/>
<proteinExistence type="predicted"/>
<organism evidence="2 3">
    <name type="scientific">Dyadobacter chenhuakuii</name>
    <dbReference type="NCBI Taxonomy" id="2909339"/>
    <lineage>
        <taxon>Bacteria</taxon>
        <taxon>Pseudomonadati</taxon>
        <taxon>Bacteroidota</taxon>
        <taxon>Cytophagia</taxon>
        <taxon>Cytophagales</taxon>
        <taxon>Spirosomataceae</taxon>
        <taxon>Dyadobacter</taxon>
    </lineage>
</organism>
<evidence type="ECO:0000313" key="3">
    <source>
        <dbReference type="Proteomes" id="UP001139411"/>
    </source>
</evidence>
<comment type="caution">
    <text evidence="2">The sequence shown here is derived from an EMBL/GenBank/DDBJ whole genome shotgun (WGS) entry which is preliminary data.</text>
</comment>
<reference evidence="2" key="1">
    <citation type="submission" date="2022-01" db="EMBL/GenBank/DDBJ databases">
        <title>Novel species in genus Dyadobacter.</title>
        <authorList>
            <person name="Ma C."/>
        </authorList>
    </citation>
    <scope>NUCLEOTIDE SEQUENCE</scope>
    <source>
        <strain evidence="2">CY357</strain>
    </source>
</reference>
<evidence type="ECO:0000256" key="1">
    <source>
        <dbReference type="SAM" id="SignalP"/>
    </source>
</evidence>
<dbReference type="RefSeq" id="WP_233798974.1">
    <property type="nucleotide sequence ID" value="NZ_JAKFFV010000008.1"/>
</dbReference>
<protein>
    <recommendedName>
        <fullName evidence="4">Lipocalin-like protein</fullName>
    </recommendedName>
</protein>
<feature type="chain" id="PRO_5040814950" description="Lipocalin-like protein" evidence="1">
    <location>
        <begin position="22"/>
        <end position="127"/>
    </location>
</feature>
<evidence type="ECO:0008006" key="4">
    <source>
        <dbReference type="Google" id="ProtNLM"/>
    </source>
</evidence>
<sequence>MKRTCIAFVFLFLGFAINGFSQTAATNDFFLGKWEVLVVGTPDGDSKLVTELTRKDGKLTGELKDPTGKNPNALPISNIMEEGNKMTIFFEAQGTEVSLDLAKVDDDHLKGSVMNGMFDATAVRIKE</sequence>
<name>A0A9X1QDY5_9BACT</name>